<dbReference type="OrthoDB" id="2564904at2759"/>
<protein>
    <submittedName>
        <fullName evidence="2">Uncharacterized protein</fullName>
    </submittedName>
</protein>
<gene>
    <name evidence="2" type="ORF">SmJEL517_g04753</name>
</gene>
<dbReference type="Proteomes" id="UP000319731">
    <property type="component" value="Unassembled WGS sequence"/>
</dbReference>
<feature type="chain" id="PRO_5021501794" evidence="1">
    <location>
        <begin position="20"/>
        <end position="326"/>
    </location>
</feature>
<reference evidence="2 3" key="1">
    <citation type="journal article" date="2019" name="Sci. Rep.">
        <title>Comparative genomics of chytrid fungi reveal insights into the obligate biotrophic and pathogenic lifestyle of Synchytrium endobioticum.</title>
        <authorList>
            <person name="van de Vossenberg B.T.L.H."/>
            <person name="Warris S."/>
            <person name="Nguyen H.D.T."/>
            <person name="van Gent-Pelzer M.P.E."/>
            <person name="Joly D.L."/>
            <person name="van de Geest H.C."/>
            <person name="Bonants P.J.M."/>
            <person name="Smith D.S."/>
            <person name="Levesque C.A."/>
            <person name="van der Lee T.A.J."/>
        </authorList>
    </citation>
    <scope>NUCLEOTIDE SEQUENCE [LARGE SCALE GENOMIC DNA]</scope>
    <source>
        <strain evidence="2 3">JEL517</strain>
    </source>
</reference>
<evidence type="ECO:0000256" key="1">
    <source>
        <dbReference type="SAM" id="SignalP"/>
    </source>
</evidence>
<sequence length="326" mass="32957">MQILSAFLALGLLVPSILADTCFGNNTQCGAGGSGKEITVVDMQNWCFFLPPRSGVLETVNAAEGCCDSAYCQRKPCSVSTDAVAFCSKAGLTNGAQPFVSGMWTSAHLVRDTANGRIQITGTYDVNLLASLNWIGANDEGGQFDLTGTNQYKVNSPPGGKPVGKNAQGGNYVEYVSLIGAGVFCIELCSSSYGCNSDNDYTGCLVAIPGDYNSPGFTEAAGTIYRQNSPPPNSTGLPLTLVPAPLITSGPTAVASPGGTVVMPIASPVASVIPSTAAATTAAATASPAANATAGASKSGAVSDLFATTFTLLSSVLVALTLALIA</sequence>
<dbReference type="EMBL" id="QEAO01000035">
    <property type="protein sequence ID" value="TPX32084.1"/>
    <property type="molecule type" value="Genomic_DNA"/>
</dbReference>
<proteinExistence type="predicted"/>
<feature type="signal peptide" evidence="1">
    <location>
        <begin position="1"/>
        <end position="19"/>
    </location>
</feature>
<comment type="caution">
    <text evidence="2">The sequence shown here is derived from an EMBL/GenBank/DDBJ whole genome shotgun (WGS) entry which is preliminary data.</text>
</comment>
<accession>A0A507C1X7</accession>
<evidence type="ECO:0000313" key="2">
    <source>
        <dbReference type="EMBL" id="TPX32084.1"/>
    </source>
</evidence>
<organism evidence="2 3">
    <name type="scientific">Synchytrium microbalum</name>
    <dbReference type="NCBI Taxonomy" id="1806994"/>
    <lineage>
        <taxon>Eukaryota</taxon>
        <taxon>Fungi</taxon>
        <taxon>Fungi incertae sedis</taxon>
        <taxon>Chytridiomycota</taxon>
        <taxon>Chytridiomycota incertae sedis</taxon>
        <taxon>Chytridiomycetes</taxon>
        <taxon>Synchytriales</taxon>
        <taxon>Synchytriaceae</taxon>
        <taxon>Synchytrium</taxon>
    </lineage>
</organism>
<dbReference type="AlphaFoldDB" id="A0A507C1X7"/>
<keyword evidence="3" id="KW-1185">Reference proteome</keyword>
<name>A0A507C1X7_9FUNG</name>
<dbReference type="GeneID" id="42005978"/>
<evidence type="ECO:0000313" key="3">
    <source>
        <dbReference type="Proteomes" id="UP000319731"/>
    </source>
</evidence>
<keyword evidence="1" id="KW-0732">Signal</keyword>
<dbReference type="RefSeq" id="XP_031023358.1">
    <property type="nucleotide sequence ID" value="XM_031170681.1"/>
</dbReference>